<dbReference type="EMBL" id="FNCS01000016">
    <property type="protein sequence ID" value="SDH00430.1"/>
    <property type="molecule type" value="Genomic_DNA"/>
</dbReference>
<keyword evidence="2" id="KW-1185">Reference proteome</keyword>
<protein>
    <submittedName>
        <fullName evidence="1">Uncharacterized protein</fullName>
    </submittedName>
</protein>
<sequence length="106" mass="11436">MQALPAHVVVPLLDEPSCTCKVAFVDMPSSIGIALGVDAKNDASGLLPWGTVVFRVGEPHQQLEVLSVVVCYRRTLRRLVEDLGTVHLDHLAIGLTDAICRACSFL</sequence>
<proteinExistence type="predicted"/>
<organism evidence="1 2">
    <name type="scientific">Pelagibacterium luteolum</name>
    <dbReference type="NCBI Taxonomy" id="440168"/>
    <lineage>
        <taxon>Bacteria</taxon>
        <taxon>Pseudomonadati</taxon>
        <taxon>Pseudomonadota</taxon>
        <taxon>Alphaproteobacteria</taxon>
        <taxon>Hyphomicrobiales</taxon>
        <taxon>Devosiaceae</taxon>
        <taxon>Pelagibacterium</taxon>
    </lineage>
</organism>
<accession>A0A1G7YX60</accession>
<gene>
    <name evidence="1" type="ORF">SAMN04487974_1166</name>
</gene>
<dbReference type="AlphaFoldDB" id="A0A1G7YX60"/>
<evidence type="ECO:0000313" key="2">
    <source>
        <dbReference type="Proteomes" id="UP000199495"/>
    </source>
</evidence>
<reference evidence="1 2" key="1">
    <citation type="submission" date="2016-10" db="EMBL/GenBank/DDBJ databases">
        <authorList>
            <person name="de Groot N.N."/>
        </authorList>
    </citation>
    <scope>NUCLEOTIDE SEQUENCE [LARGE SCALE GENOMIC DNA]</scope>
    <source>
        <strain evidence="1 2">CGMCC 1.10267</strain>
    </source>
</reference>
<name>A0A1G7YX60_9HYPH</name>
<dbReference type="Proteomes" id="UP000199495">
    <property type="component" value="Unassembled WGS sequence"/>
</dbReference>
<dbReference type="STRING" id="440168.SAMN04487974_1166"/>
<evidence type="ECO:0000313" key="1">
    <source>
        <dbReference type="EMBL" id="SDH00430.1"/>
    </source>
</evidence>